<sequence>MAAYNVTIQGEVTYNGIWQDDIKRRLPQFVTYVPQRDKHFPTLTVKETLEYAYRFCGRNKSVVVKDKLSNGIPEENKIALETSEALFAHNPEIVIGQLGLENYQDTIVGDAMLRGVSGGERKRVTGEMEFGTNYVKLMDDISTGLDSAATYDILKTQRSITKKLQKTVMYRAASAGTEGV</sequence>
<dbReference type="EMBL" id="CM047581">
    <property type="protein sequence ID" value="KAI9916521.1"/>
    <property type="molecule type" value="Genomic_DNA"/>
</dbReference>
<reference evidence="1 2" key="1">
    <citation type="journal article" date="2022" name="bioRxiv">
        <title>The genome of the oomycete Peronosclerospora sorghi, a cosmopolitan pathogen of maize and sorghum, is inflated with dispersed pseudogenes.</title>
        <authorList>
            <person name="Fletcher K."/>
            <person name="Martin F."/>
            <person name="Isakeit T."/>
            <person name="Cavanaugh K."/>
            <person name="Magill C."/>
            <person name="Michelmore R."/>
        </authorList>
    </citation>
    <scope>NUCLEOTIDE SEQUENCE [LARGE SCALE GENOMIC DNA]</scope>
    <source>
        <strain evidence="1">P6</strain>
    </source>
</reference>
<accession>A0ACC0WFN5</accession>
<name>A0ACC0WFN5_9STRA</name>
<proteinExistence type="predicted"/>
<evidence type="ECO:0000313" key="2">
    <source>
        <dbReference type="Proteomes" id="UP001163321"/>
    </source>
</evidence>
<keyword evidence="2" id="KW-1185">Reference proteome</keyword>
<protein>
    <submittedName>
        <fullName evidence="1">Uncharacterized protein</fullName>
    </submittedName>
</protein>
<dbReference type="Proteomes" id="UP001163321">
    <property type="component" value="Chromosome 2"/>
</dbReference>
<organism evidence="1 2">
    <name type="scientific">Peronosclerospora sorghi</name>
    <dbReference type="NCBI Taxonomy" id="230839"/>
    <lineage>
        <taxon>Eukaryota</taxon>
        <taxon>Sar</taxon>
        <taxon>Stramenopiles</taxon>
        <taxon>Oomycota</taxon>
        <taxon>Peronosporomycetes</taxon>
        <taxon>Peronosporales</taxon>
        <taxon>Peronosporaceae</taxon>
        <taxon>Peronosclerospora</taxon>
    </lineage>
</organism>
<evidence type="ECO:0000313" key="1">
    <source>
        <dbReference type="EMBL" id="KAI9916521.1"/>
    </source>
</evidence>
<comment type="caution">
    <text evidence="1">The sequence shown here is derived from an EMBL/GenBank/DDBJ whole genome shotgun (WGS) entry which is preliminary data.</text>
</comment>
<gene>
    <name evidence="1" type="ORF">PsorP6_016794</name>
</gene>